<gene>
    <name evidence="2" type="ORF">J8A68_000453</name>
</gene>
<comment type="caution">
    <text evidence="2">The sequence shown here is derived from an EMBL/GenBank/DDBJ whole genome shotgun (WGS) entry which is preliminary data.</text>
</comment>
<feature type="domain" description="Exportin-5 C-terminal" evidence="1">
    <location>
        <begin position="361"/>
        <end position="1184"/>
    </location>
</feature>
<dbReference type="GO" id="GO:0006405">
    <property type="term" value="P:RNA export from nucleus"/>
    <property type="evidence" value="ECO:0007669"/>
    <property type="project" value="TreeGrafter"/>
</dbReference>
<dbReference type="PANTHER" id="PTHR11223">
    <property type="entry name" value="EXPORTIN 1/5"/>
    <property type="match status" value="1"/>
</dbReference>
<evidence type="ECO:0000259" key="1">
    <source>
        <dbReference type="Pfam" id="PF19273"/>
    </source>
</evidence>
<dbReference type="GO" id="GO:0042565">
    <property type="term" value="C:RNA nuclear export complex"/>
    <property type="evidence" value="ECO:0007669"/>
    <property type="project" value="TreeGrafter"/>
</dbReference>
<organism evidence="2 3">
    <name type="scientific">[Candida] subhashii</name>
    <dbReference type="NCBI Taxonomy" id="561895"/>
    <lineage>
        <taxon>Eukaryota</taxon>
        <taxon>Fungi</taxon>
        <taxon>Dikarya</taxon>
        <taxon>Ascomycota</taxon>
        <taxon>Saccharomycotina</taxon>
        <taxon>Pichiomycetes</taxon>
        <taxon>Debaryomycetaceae</taxon>
        <taxon>Spathaspora</taxon>
    </lineage>
</organism>
<dbReference type="RefSeq" id="XP_049266255.1">
    <property type="nucleotide sequence ID" value="XM_049408526.1"/>
</dbReference>
<sequence>MTMDSSGVQQIVSALDIVYNPKSTNVQRHEAQIFLETIKQNEQSPFWGYQLASYANNGKNYIVRHFGLSLLQTSINYRYHTFDTNKCLAIRNWVIELAMKVEPDDPHYIKEKLAFLWVSIAKRIWGCYLVKSKERIKAENSEDAPLPPPQYTEQDFIDGWTSMDSDLSKLWDNNITCRELSLIIVRTLFEDIYLLDDPIASKRSIILNQLAVLVVTPNSVLETIYENNPNVTICKALPSGWFIVWSQFLMEILSNNTDFSNNTCQSFIPKILSTFKTCLHWVQPSVLRNENIMQTLINILTIPDVKFKTLAVDCLHILFTRSYTNQEDFDFFIGSIFTTEGISKLSDFYRSLQLDPDDIDEQVYSLLKKTVEMIVSISEYLNISSKNRISWETADVDSYLRLVLSTTEHPSLIISGLSLQMWVTILRFDELSAKEPILKILLELLEIAANRTINYTYDDDHISKKFLDVDFDSITDASSFLSNYRKFNEDIVRITICKKPEEGLMWLENRLQVFFSSELGNKCINDYNLPEKSPPLNYGTAQFNIIENSIRGISRWRIWYNGDDINIINDRLNQLVESLGERLLAMNIACPLLIRKQVQTLVQFAPLLKDISPLMFKVLEKILTTATFEYPENISDDEREIIRDLRTSCGTELNRLAYIMPESLKKIFNDLENVIANILSSKKVSDHENVAFKSFLLVIASRSSIDDKDELFAKIVDPELGAWSAPETEKGLLDLHWFMERIGIVEIASYFQKRGITPTTDLLQAKMDEEGRLLKNRLRDHWSSIFPIRATRIFIQYSIEKLNHDSNEFLNLLKLWKIRVQPIIPHILQLLSQIQAYHNPANWNDLPESVQSFVRYSCMERFWQQGVSIQSKETFIEENVKAALTLRDFADSVGHLIRYTREYAFLTVGSLAQLNDTLYEYPNIASLIWNSVAGDTVGVTTHSWKHMINSCLRLVIKYCPPKFVDTFMAELLPKAIIDIDKVLVEKWNKVYSNGLQLTGNEDDQTLSEEMMDEHLLRQLTATVVRLLMDIIGQYNSKTLTETQYASRRLVIENNEVLAPFLQICCHLIVFKDTKCSFNTILIIRNILSEITLKDEEVDKYLCEHLLKSLLAVLLDDYFVDAQSEAGLAFCNLYYSLRSKYDYPATVLASLLPTITPENIRNFEALLVSTKSSRHQRSALLELIKISKSNGGNLGGYDDEMSNRKKELEAADVVRKKKGTVDVMNDPFTENSALGSLFVED</sequence>
<dbReference type="GO" id="GO:0005737">
    <property type="term" value="C:cytoplasm"/>
    <property type="evidence" value="ECO:0007669"/>
    <property type="project" value="TreeGrafter"/>
</dbReference>
<evidence type="ECO:0000313" key="2">
    <source>
        <dbReference type="EMBL" id="KAG7666023.1"/>
    </source>
</evidence>
<dbReference type="AlphaFoldDB" id="A0A8J5QTJ0"/>
<keyword evidence="3" id="KW-1185">Reference proteome</keyword>
<protein>
    <submittedName>
        <fullName evidence="2">MSN5</fullName>
    </submittedName>
</protein>
<dbReference type="GeneID" id="73467254"/>
<dbReference type="Proteomes" id="UP000694255">
    <property type="component" value="Unassembled WGS sequence"/>
</dbReference>
<dbReference type="GO" id="GO:0006611">
    <property type="term" value="P:protein export from nucleus"/>
    <property type="evidence" value="ECO:0007669"/>
    <property type="project" value="InterPro"/>
</dbReference>
<dbReference type="InterPro" id="IPR045478">
    <property type="entry name" value="Exportin-5_C"/>
</dbReference>
<reference evidence="2 3" key="1">
    <citation type="journal article" date="2021" name="DNA Res.">
        <title>Genome analysis of Candida subhashii reveals its hybrid nature and dual mitochondrial genome conformations.</title>
        <authorList>
            <person name="Mixao V."/>
            <person name="Hegedusova E."/>
            <person name="Saus E."/>
            <person name="Pryszcz L.P."/>
            <person name="Cillingova A."/>
            <person name="Nosek J."/>
            <person name="Gabaldon T."/>
        </authorList>
    </citation>
    <scope>NUCLEOTIDE SEQUENCE [LARGE SCALE GENOMIC DNA]</scope>
    <source>
        <strain evidence="2 3">CBS 10753</strain>
    </source>
</reference>
<dbReference type="OrthoDB" id="2215036at2759"/>
<dbReference type="PANTHER" id="PTHR11223:SF3">
    <property type="entry name" value="EXPORTIN-5"/>
    <property type="match status" value="1"/>
</dbReference>
<dbReference type="GO" id="GO:0005634">
    <property type="term" value="C:nucleus"/>
    <property type="evidence" value="ECO:0007669"/>
    <property type="project" value="TreeGrafter"/>
</dbReference>
<accession>A0A8J5QTJ0</accession>
<evidence type="ECO:0000313" key="3">
    <source>
        <dbReference type="Proteomes" id="UP000694255"/>
    </source>
</evidence>
<dbReference type="InterPro" id="IPR045065">
    <property type="entry name" value="XPO1/5"/>
</dbReference>
<name>A0A8J5QTJ0_9ASCO</name>
<proteinExistence type="predicted"/>
<dbReference type="GO" id="GO:0005049">
    <property type="term" value="F:nuclear export signal receptor activity"/>
    <property type="evidence" value="ECO:0007669"/>
    <property type="project" value="InterPro"/>
</dbReference>
<dbReference type="EMBL" id="JAGSYN010000044">
    <property type="protein sequence ID" value="KAG7666023.1"/>
    <property type="molecule type" value="Genomic_DNA"/>
</dbReference>
<dbReference type="GO" id="GO:0003723">
    <property type="term" value="F:RNA binding"/>
    <property type="evidence" value="ECO:0007669"/>
    <property type="project" value="TreeGrafter"/>
</dbReference>
<dbReference type="Pfam" id="PF19273">
    <property type="entry name" value="Exportin-5"/>
    <property type="match status" value="1"/>
</dbReference>